<dbReference type="SMART" id="SM00388">
    <property type="entry name" value="HisKA"/>
    <property type="match status" value="1"/>
</dbReference>
<evidence type="ECO:0000256" key="1">
    <source>
        <dbReference type="ARBA" id="ARBA00000085"/>
    </source>
</evidence>
<dbReference type="InterPro" id="IPR004358">
    <property type="entry name" value="Sig_transdc_His_kin-like_C"/>
</dbReference>
<comment type="catalytic activity">
    <reaction evidence="1">
        <text>ATP + protein L-histidine = ADP + protein N-phospho-L-histidine.</text>
        <dbReference type="EC" id="2.7.13.3"/>
    </reaction>
</comment>
<dbReference type="SMART" id="SM00387">
    <property type="entry name" value="HATPase_c"/>
    <property type="match status" value="1"/>
</dbReference>
<dbReference type="PRINTS" id="PR00344">
    <property type="entry name" value="BCTRLSENSOR"/>
</dbReference>
<feature type="transmembrane region" description="Helical" evidence="10">
    <location>
        <begin position="175"/>
        <end position="198"/>
    </location>
</feature>
<dbReference type="Pfam" id="PF00512">
    <property type="entry name" value="HisKA"/>
    <property type="match status" value="1"/>
</dbReference>
<evidence type="ECO:0000256" key="5">
    <source>
        <dbReference type="ARBA" id="ARBA00022679"/>
    </source>
</evidence>
<keyword evidence="6" id="KW-0547">Nucleotide-binding</keyword>
<dbReference type="CDD" id="cd00075">
    <property type="entry name" value="HATPase"/>
    <property type="match status" value="1"/>
</dbReference>
<reference evidence="13" key="1">
    <citation type="journal article" date="2019" name="Int. J. Syst. Evol. Microbiol.">
        <title>The Global Catalogue of Microorganisms (GCM) 10K type strain sequencing project: providing services to taxonomists for standard genome sequencing and annotation.</title>
        <authorList>
            <consortium name="The Broad Institute Genomics Platform"/>
            <consortium name="The Broad Institute Genome Sequencing Center for Infectious Disease"/>
            <person name="Wu L."/>
            <person name="Ma J."/>
        </authorList>
    </citation>
    <scope>NUCLEOTIDE SEQUENCE [LARGE SCALE GENOMIC DNA]</scope>
    <source>
        <strain evidence="13">CGMCC 4.1530</strain>
    </source>
</reference>
<evidence type="ECO:0000256" key="8">
    <source>
        <dbReference type="ARBA" id="ARBA00022840"/>
    </source>
</evidence>
<evidence type="ECO:0000313" key="13">
    <source>
        <dbReference type="Proteomes" id="UP001596215"/>
    </source>
</evidence>
<dbReference type="PANTHER" id="PTHR42878">
    <property type="entry name" value="TWO-COMPONENT HISTIDINE KINASE"/>
    <property type="match status" value="1"/>
</dbReference>
<dbReference type="EMBL" id="JBHSUC010000018">
    <property type="protein sequence ID" value="MFC6363003.1"/>
    <property type="molecule type" value="Genomic_DNA"/>
</dbReference>
<keyword evidence="7 12" id="KW-0418">Kinase</keyword>
<evidence type="ECO:0000256" key="9">
    <source>
        <dbReference type="ARBA" id="ARBA00023012"/>
    </source>
</evidence>
<comment type="subcellular location">
    <subcellularLocation>
        <location evidence="2">Membrane</location>
    </subcellularLocation>
</comment>
<dbReference type="InterPro" id="IPR036890">
    <property type="entry name" value="HATPase_C_sf"/>
</dbReference>
<accession>A0ABW1VTF0</accession>
<keyword evidence="5" id="KW-0808">Transferase</keyword>
<keyword evidence="13" id="KW-1185">Reference proteome</keyword>
<evidence type="ECO:0000256" key="2">
    <source>
        <dbReference type="ARBA" id="ARBA00004370"/>
    </source>
</evidence>
<keyword evidence="10" id="KW-0812">Transmembrane</keyword>
<evidence type="ECO:0000259" key="11">
    <source>
        <dbReference type="PROSITE" id="PS50109"/>
    </source>
</evidence>
<keyword evidence="9" id="KW-0902">Two-component regulatory system</keyword>
<dbReference type="InterPro" id="IPR050351">
    <property type="entry name" value="BphY/WalK/GraS-like"/>
</dbReference>
<keyword evidence="8" id="KW-0067">ATP-binding</keyword>
<dbReference type="RefSeq" id="WP_343877890.1">
    <property type="nucleotide sequence ID" value="NZ_BAAAFW010000091.1"/>
</dbReference>
<evidence type="ECO:0000256" key="6">
    <source>
        <dbReference type="ARBA" id="ARBA00022741"/>
    </source>
</evidence>
<dbReference type="Proteomes" id="UP001596215">
    <property type="component" value="Unassembled WGS sequence"/>
</dbReference>
<dbReference type="InterPro" id="IPR003660">
    <property type="entry name" value="HAMP_dom"/>
</dbReference>
<evidence type="ECO:0000313" key="12">
    <source>
        <dbReference type="EMBL" id="MFC6363003.1"/>
    </source>
</evidence>
<evidence type="ECO:0000256" key="10">
    <source>
        <dbReference type="SAM" id="Phobius"/>
    </source>
</evidence>
<dbReference type="InterPro" id="IPR036097">
    <property type="entry name" value="HisK_dim/P_sf"/>
</dbReference>
<evidence type="ECO:0000256" key="7">
    <source>
        <dbReference type="ARBA" id="ARBA00022777"/>
    </source>
</evidence>
<dbReference type="InterPro" id="IPR005467">
    <property type="entry name" value="His_kinase_dom"/>
</dbReference>
<comment type="caution">
    <text evidence="12">The sequence shown here is derived from an EMBL/GenBank/DDBJ whole genome shotgun (WGS) entry which is preliminary data.</text>
</comment>
<dbReference type="SUPFAM" id="SSF47384">
    <property type="entry name" value="Homodimeric domain of signal transducing histidine kinase"/>
    <property type="match status" value="1"/>
</dbReference>
<proteinExistence type="predicted"/>
<dbReference type="SUPFAM" id="SSF55874">
    <property type="entry name" value="ATPase domain of HSP90 chaperone/DNA topoisomerase II/histidine kinase"/>
    <property type="match status" value="1"/>
</dbReference>
<sequence length="482" mass="54862">MKRWSFVPRSLRQLVLLAFVLVLLPLLVLAWQAWESFSSLSEQAAETNRNTFTDVRLSEMMARSALELERNYRQFCVLNDPTLESLYQQQYIRYRQMLQTHFRRLPRLKSTQKIQQLLPALTPLLCEQGNPPQSVSDNLIAFSIANSQLVEETRQNVFTRGLELQREIADRGAFFGWQALLLFLISLGFIWLFTRMIIGPIKNLKKMIHRLGEGGEIDGMTDFRGPDEIRSLGQRIVWLSERLSWLEAQRHEFLRHLSHELKTPLASLREGSALLAEEISGPLNRDQQEIVAILDQSSLHLQTLIEQLLDYNRHTADAGCLMSPVDLQHIINEVVTAHALPASARDIDTQVILQEQSCLADRQLLARTLDNLYSNAINYGRPGGQILFSSCRDGDRILIDVSNSGTPIPAHEQKMIFEPFYQGARQRRGPVKGSGLGLSIARDCIRRMQGELILVSNGDAEVRFRIELSIPRQLPIIHGGSQ</sequence>
<dbReference type="CDD" id="cd00082">
    <property type="entry name" value="HisKA"/>
    <property type="match status" value="1"/>
</dbReference>
<gene>
    <name evidence="12" type="ORF">ACFP73_13005</name>
</gene>
<dbReference type="Pfam" id="PF00672">
    <property type="entry name" value="HAMP"/>
    <property type="match status" value="1"/>
</dbReference>
<keyword evidence="10" id="KW-0472">Membrane</keyword>
<dbReference type="EC" id="2.7.13.3" evidence="3"/>
<keyword evidence="10" id="KW-1133">Transmembrane helix</keyword>
<name>A0ABW1VTF0_9GAMM</name>
<dbReference type="Gene3D" id="1.10.287.130">
    <property type="match status" value="1"/>
</dbReference>
<dbReference type="PROSITE" id="PS50109">
    <property type="entry name" value="HIS_KIN"/>
    <property type="match status" value="1"/>
</dbReference>
<evidence type="ECO:0000256" key="4">
    <source>
        <dbReference type="ARBA" id="ARBA00022553"/>
    </source>
</evidence>
<keyword evidence="4" id="KW-0597">Phosphoprotein</keyword>
<dbReference type="Gene3D" id="3.30.565.10">
    <property type="entry name" value="Histidine kinase-like ATPase, C-terminal domain"/>
    <property type="match status" value="1"/>
</dbReference>
<dbReference type="Pfam" id="PF02518">
    <property type="entry name" value="HATPase_c"/>
    <property type="match status" value="1"/>
</dbReference>
<evidence type="ECO:0000256" key="3">
    <source>
        <dbReference type="ARBA" id="ARBA00012438"/>
    </source>
</evidence>
<feature type="domain" description="Histidine kinase" evidence="11">
    <location>
        <begin position="256"/>
        <end position="472"/>
    </location>
</feature>
<protein>
    <recommendedName>
        <fullName evidence="3">histidine kinase</fullName>
        <ecNumber evidence="3">2.7.13.3</ecNumber>
    </recommendedName>
</protein>
<dbReference type="PANTHER" id="PTHR42878:SF7">
    <property type="entry name" value="SENSOR HISTIDINE KINASE GLRK"/>
    <property type="match status" value="1"/>
</dbReference>
<dbReference type="InterPro" id="IPR003594">
    <property type="entry name" value="HATPase_dom"/>
</dbReference>
<dbReference type="GO" id="GO:0016301">
    <property type="term" value="F:kinase activity"/>
    <property type="evidence" value="ECO:0007669"/>
    <property type="project" value="UniProtKB-KW"/>
</dbReference>
<dbReference type="Gene3D" id="6.10.340.10">
    <property type="match status" value="1"/>
</dbReference>
<dbReference type="InterPro" id="IPR003661">
    <property type="entry name" value="HisK_dim/P_dom"/>
</dbReference>
<organism evidence="12 13">
    <name type="scientific">Tatumella punctata</name>
    <dbReference type="NCBI Taxonomy" id="399969"/>
    <lineage>
        <taxon>Bacteria</taxon>
        <taxon>Pseudomonadati</taxon>
        <taxon>Pseudomonadota</taxon>
        <taxon>Gammaproteobacteria</taxon>
        <taxon>Enterobacterales</taxon>
        <taxon>Erwiniaceae</taxon>
        <taxon>Tatumella</taxon>
    </lineage>
</organism>